<dbReference type="GO" id="GO:0015421">
    <property type="term" value="F:ABC-type oligopeptide transporter activity"/>
    <property type="evidence" value="ECO:0007669"/>
    <property type="project" value="TreeGrafter"/>
</dbReference>
<evidence type="ECO:0000256" key="8">
    <source>
        <dbReference type="ARBA" id="ARBA00023136"/>
    </source>
</evidence>
<organism evidence="12 13">
    <name type="scientific">Candidatus Avisuccinivibrio stercorigallinarum</name>
    <dbReference type="NCBI Taxonomy" id="2840704"/>
    <lineage>
        <taxon>Bacteria</taxon>
        <taxon>Pseudomonadati</taxon>
        <taxon>Pseudomonadota</taxon>
        <taxon>Gammaproteobacteria</taxon>
        <taxon>Aeromonadales</taxon>
        <taxon>Succinivibrionaceae</taxon>
        <taxon>Succinivibrionaceae incertae sedis</taxon>
        <taxon>Candidatus Avisuccinivibrio</taxon>
    </lineage>
</organism>
<keyword evidence="7 9" id="KW-1133">Transmembrane helix</keyword>
<evidence type="ECO:0000259" key="11">
    <source>
        <dbReference type="PROSITE" id="PS50929"/>
    </source>
</evidence>
<reference evidence="12" key="1">
    <citation type="submission" date="2020-10" db="EMBL/GenBank/DDBJ databases">
        <authorList>
            <person name="Gilroy R."/>
        </authorList>
    </citation>
    <scope>NUCLEOTIDE SEQUENCE</scope>
    <source>
        <strain evidence="12">17213</strain>
    </source>
</reference>
<dbReference type="PROSITE" id="PS00211">
    <property type="entry name" value="ABC_TRANSPORTER_1"/>
    <property type="match status" value="1"/>
</dbReference>
<dbReference type="SUPFAM" id="SSF52540">
    <property type="entry name" value="P-loop containing nucleoside triphosphate hydrolases"/>
    <property type="match status" value="1"/>
</dbReference>
<dbReference type="InterPro" id="IPR027417">
    <property type="entry name" value="P-loop_NTPase"/>
</dbReference>
<dbReference type="PANTHER" id="PTHR43394:SF1">
    <property type="entry name" value="ATP-BINDING CASSETTE SUB-FAMILY B MEMBER 10, MITOCHONDRIAL"/>
    <property type="match status" value="1"/>
</dbReference>
<comment type="caution">
    <text evidence="12">The sequence shown here is derived from an EMBL/GenBank/DDBJ whole genome shotgun (WGS) entry which is preliminary data.</text>
</comment>
<dbReference type="InterPro" id="IPR017871">
    <property type="entry name" value="ABC_transporter-like_CS"/>
</dbReference>
<feature type="transmembrane region" description="Helical" evidence="9">
    <location>
        <begin position="28"/>
        <end position="56"/>
    </location>
</feature>
<dbReference type="EMBL" id="JADINH010000158">
    <property type="protein sequence ID" value="MBO8416201.1"/>
    <property type="molecule type" value="Genomic_DNA"/>
</dbReference>
<evidence type="ECO:0000256" key="9">
    <source>
        <dbReference type="SAM" id="Phobius"/>
    </source>
</evidence>
<evidence type="ECO:0000313" key="13">
    <source>
        <dbReference type="Proteomes" id="UP000823631"/>
    </source>
</evidence>
<dbReference type="CDD" id="cd18552">
    <property type="entry name" value="ABC_6TM_MsbA_like"/>
    <property type="match status" value="1"/>
</dbReference>
<keyword evidence="2" id="KW-0813">Transport</keyword>
<dbReference type="GO" id="GO:0005886">
    <property type="term" value="C:plasma membrane"/>
    <property type="evidence" value="ECO:0007669"/>
    <property type="project" value="UniProtKB-SubCell"/>
</dbReference>
<dbReference type="Gene3D" id="1.20.1560.10">
    <property type="entry name" value="ABC transporter type 1, transmembrane domain"/>
    <property type="match status" value="1"/>
</dbReference>
<proteinExistence type="predicted"/>
<comment type="subcellular location">
    <subcellularLocation>
        <location evidence="1">Cell membrane</location>
        <topology evidence="1">Multi-pass membrane protein</topology>
    </subcellularLocation>
</comment>
<dbReference type="InterPro" id="IPR011527">
    <property type="entry name" value="ABC1_TM_dom"/>
</dbReference>
<feature type="transmembrane region" description="Helical" evidence="9">
    <location>
        <begin position="255"/>
        <end position="274"/>
    </location>
</feature>
<protein>
    <submittedName>
        <fullName evidence="12">ATP-binding cassette domain-containing protein</fullName>
    </submittedName>
</protein>
<dbReference type="PANTHER" id="PTHR43394">
    <property type="entry name" value="ATP-DEPENDENT PERMEASE MDL1, MITOCHONDRIAL"/>
    <property type="match status" value="1"/>
</dbReference>
<dbReference type="PROSITE" id="PS50929">
    <property type="entry name" value="ABC_TM1F"/>
    <property type="match status" value="1"/>
</dbReference>
<evidence type="ECO:0000256" key="5">
    <source>
        <dbReference type="ARBA" id="ARBA00022741"/>
    </source>
</evidence>
<dbReference type="PROSITE" id="PS50893">
    <property type="entry name" value="ABC_TRANSPORTER_2"/>
    <property type="match status" value="1"/>
</dbReference>
<keyword evidence="8 9" id="KW-0472">Membrane</keyword>
<evidence type="ECO:0000313" key="12">
    <source>
        <dbReference type="EMBL" id="MBO8416201.1"/>
    </source>
</evidence>
<dbReference type="Pfam" id="PF00664">
    <property type="entry name" value="ABC_membrane"/>
    <property type="match status" value="1"/>
</dbReference>
<feature type="transmembrane region" description="Helical" evidence="9">
    <location>
        <begin position="170"/>
        <end position="190"/>
    </location>
</feature>
<dbReference type="InterPro" id="IPR039421">
    <property type="entry name" value="Type_1_exporter"/>
</dbReference>
<feature type="domain" description="ABC transporter" evidence="10">
    <location>
        <begin position="349"/>
        <end position="583"/>
    </location>
</feature>
<keyword evidence="6 12" id="KW-0067">ATP-binding</keyword>
<dbReference type="InterPro" id="IPR003439">
    <property type="entry name" value="ABC_transporter-like_ATP-bd"/>
</dbReference>
<accession>A0A9D9DAM6</accession>
<evidence type="ECO:0000256" key="7">
    <source>
        <dbReference type="ARBA" id="ARBA00022989"/>
    </source>
</evidence>
<evidence type="ECO:0000256" key="6">
    <source>
        <dbReference type="ARBA" id="ARBA00022840"/>
    </source>
</evidence>
<dbReference type="GO" id="GO:0005524">
    <property type="term" value="F:ATP binding"/>
    <property type="evidence" value="ECO:0007669"/>
    <property type="project" value="UniProtKB-KW"/>
</dbReference>
<feature type="domain" description="ABC transmembrane type-1" evidence="11">
    <location>
        <begin position="33"/>
        <end position="315"/>
    </location>
</feature>
<keyword evidence="3" id="KW-1003">Cell membrane</keyword>
<name>A0A9D9DAM6_9GAMM</name>
<dbReference type="AlphaFoldDB" id="A0A9D9DAM6"/>
<dbReference type="InterPro" id="IPR003593">
    <property type="entry name" value="AAA+_ATPase"/>
</dbReference>
<evidence type="ECO:0000259" key="10">
    <source>
        <dbReference type="PROSITE" id="PS50893"/>
    </source>
</evidence>
<dbReference type="SMART" id="SM00382">
    <property type="entry name" value="AAA"/>
    <property type="match status" value="1"/>
</dbReference>
<dbReference type="SUPFAM" id="SSF90123">
    <property type="entry name" value="ABC transporter transmembrane region"/>
    <property type="match status" value="1"/>
</dbReference>
<evidence type="ECO:0000256" key="4">
    <source>
        <dbReference type="ARBA" id="ARBA00022692"/>
    </source>
</evidence>
<gene>
    <name evidence="12" type="ORF">IAB19_07480</name>
</gene>
<evidence type="ECO:0000256" key="3">
    <source>
        <dbReference type="ARBA" id="ARBA00022475"/>
    </source>
</evidence>
<evidence type="ECO:0000256" key="2">
    <source>
        <dbReference type="ARBA" id="ARBA00022448"/>
    </source>
</evidence>
<reference evidence="12" key="2">
    <citation type="journal article" date="2021" name="PeerJ">
        <title>Extensive microbial diversity within the chicken gut microbiome revealed by metagenomics and culture.</title>
        <authorList>
            <person name="Gilroy R."/>
            <person name="Ravi A."/>
            <person name="Getino M."/>
            <person name="Pursley I."/>
            <person name="Horton D.L."/>
            <person name="Alikhan N.F."/>
            <person name="Baker D."/>
            <person name="Gharbi K."/>
            <person name="Hall N."/>
            <person name="Watson M."/>
            <person name="Adriaenssens E.M."/>
            <person name="Foster-Nyarko E."/>
            <person name="Jarju S."/>
            <person name="Secka A."/>
            <person name="Antonio M."/>
            <person name="Oren A."/>
            <person name="Chaudhuri R.R."/>
            <person name="La Ragione R."/>
            <person name="Hildebrand F."/>
            <person name="Pallen M.J."/>
        </authorList>
    </citation>
    <scope>NUCLEOTIDE SEQUENCE</scope>
    <source>
        <strain evidence="12">17213</strain>
    </source>
</reference>
<dbReference type="Pfam" id="PF00005">
    <property type="entry name" value="ABC_tran"/>
    <property type="match status" value="1"/>
</dbReference>
<feature type="transmembrane region" description="Helical" evidence="9">
    <location>
        <begin position="280"/>
        <end position="300"/>
    </location>
</feature>
<sequence length="609" mass="67605">MILSDTKNQDATSFLRGYKLFWPFLKPYWPLALLGILLTIPVGALDAVIAAFLKPFTDQVMVAQEASFAAYVPAVIIAFTLVQGLFIYLSSLTNGYVGGKINLLIRTRLYYKLLTFDTRFYDANNSGSVIYRFYNDAEQASSGLISNIKLFLTKFFSSLSLVAVLLYNSWELSCCAIGVLVFLILPLRVVRRRIKKIISKSVQGNTSIITLYNETTQGSRVIKAFSLQGLMQRAFKDRAEFIFRMNVKLVRDTNWLSPVMHFVSAIGVALVLYFGVHLILTGAITSGSFVAFLAALIMLYTPLKTIGNNFISVQQALLALDRIYQLLDYRSFEDEQDKGETLTEVKEGLEFRDVHFSYTKEREILKGISFSVPMGRKLALVGNSGGGKTTVCSLIPRLYEPDSGEILLDGRNIKDYSLSSLRSQIAVVFQDSFLFQGTIRENIVCAKPDATDEEIARALEQSYLTDFVASLPHGLETQIGERGISLSGGQKQRLSIARALIRNAPIVILDEATSALDNKSEKVVQQALDELMRGRTTIVIAHRLSTIRDADEILVVNDGLIAERGSHEELLKKGGAYAALYMSQFKSKEDELADIKNLNIAEGSSGARA</sequence>
<dbReference type="FunFam" id="3.40.50.300:FF:000221">
    <property type="entry name" value="Multidrug ABC transporter ATP-binding protein"/>
    <property type="match status" value="1"/>
</dbReference>
<evidence type="ECO:0000256" key="1">
    <source>
        <dbReference type="ARBA" id="ARBA00004651"/>
    </source>
</evidence>
<keyword evidence="4 9" id="KW-0812">Transmembrane</keyword>
<dbReference type="InterPro" id="IPR036640">
    <property type="entry name" value="ABC1_TM_sf"/>
</dbReference>
<keyword evidence="5" id="KW-0547">Nucleotide-binding</keyword>
<feature type="transmembrane region" description="Helical" evidence="9">
    <location>
        <begin position="68"/>
        <end position="89"/>
    </location>
</feature>
<dbReference type="GO" id="GO:0016887">
    <property type="term" value="F:ATP hydrolysis activity"/>
    <property type="evidence" value="ECO:0007669"/>
    <property type="project" value="InterPro"/>
</dbReference>
<dbReference type="Gene3D" id="3.40.50.300">
    <property type="entry name" value="P-loop containing nucleotide triphosphate hydrolases"/>
    <property type="match status" value="1"/>
</dbReference>
<dbReference type="Proteomes" id="UP000823631">
    <property type="component" value="Unassembled WGS sequence"/>
</dbReference>